<dbReference type="RefSeq" id="WP_189078048.1">
    <property type="nucleotide sequence ID" value="NZ_BMMX01000002.1"/>
</dbReference>
<feature type="coiled-coil region" evidence="1">
    <location>
        <begin position="155"/>
        <end position="182"/>
    </location>
</feature>
<keyword evidence="2" id="KW-0812">Transmembrane</keyword>
<comment type="caution">
    <text evidence="3">The sequence shown here is derived from an EMBL/GenBank/DDBJ whole genome shotgun (WGS) entry which is preliminary data.</text>
</comment>
<name>A0A8J3FLT7_9ACTN</name>
<keyword evidence="4" id="KW-1185">Reference proteome</keyword>
<dbReference type="AlphaFoldDB" id="A0A8J3FLT7"/>
<accession>A0A8J3FLT7</accession>
<evidence type="ECO:0000313" key="4">
    <source>
        <dbReference type="Proteomes" id="UP000656042"/>
    </source>
</evidence>
<reference evidence="3" key="1">
    <citation type="journal article" date="2014" name="Int. J. Syst. Evol. Microbiol.">
        <title>Complete genome sequence of Corynebacterium casei LMG S-19264T (=DSM 44701T), isolated from a smear-ripened cheese.</title>
        <authorList>
            <consortium name="US DOE Joint Genome Institute (JGI-PGF)"/>
            <person name="Walter F."/>
            <person name="Albersmeier A."/>
            <person name="Kalinowski J."/>
            <person name="Ruckert C."/>
        </authorList>
    </citation>
    <scope>NUCLEOTIDE SEQUENCE</scope>
    <source>
        <strain evidence="3">CGMCC 4.7299</strain>
    </source>
</reference>
<evidence type="ECO:0000256" key="2">
    <source>
        <dbReference type="SAM" id="Phobius"/>
    </source>
</evidence>
<reference evidence="3" key="2">
    <citation type="submission" date="2020-09" db="EMBL/GenBank/DDBJ databases">
        <authorList>
            <person name="Sun Q."/>
            <person name="Zhou Y."/>
        </authorList>
    </citation>
    <scope>NUCLEOTIDE SEQUENCE</scope>
    <source>
        <strain evidence="3">CGMCC 4.7299</strain>
    </source>
</reference>
<keyword evidence="2" id="KW-0472">Membrane</keyword>
<feature type="transmembrane region" description="Helical" evidence="2">
    <location>
        <begin position="6"/>
        <end position="27"/>
    </location>
</feature>
<keyword evidence="2" id="KW-1133">Transmembrane helix</keyword>
<keyword evidence="1" id="KW-0175">Coiled coil</keyword>
<protein>
    <submittedName>
        <fullName evidence="3">Uncharacterized protein</fullName>
    </submittedName>
</protein>
<gene>
    <name evidence="3" type="ORF">GCM10012284_11660</name>
</gene>
<dbReference type="Proteomes" id="UP000656042">
    <property type="component" value="Unassembled WGS sequence"/>
</dbReference>
<dbReference type="EMBL" id="BMMX01000002">
    <property type="protein sequence ID" value="GGK79340.1"/>
    <property type="molecule type" value="Genomic_DNA"/>
</dbReference>
<organism evidence="3 4">
    <name type="scientific">Mangrovihabitans endophyticus</name>
    <dbReference type="NCBI Taxonomy" id="1751298"/>
    <lineage>
        <taxon>Bacteria</taxon>
        <taxon>Bacillati</taxon>
        <taxon>Actinomycetota</taxon>
        <taxon>Actinomycetes</taxon>
        <taxon>Micromonosporales</taxon>
        <taxon>Micromonosporaceae</taxon>
        <taxon>Mangrovihabitans</taxon>
    </lineage>
</organism>
<evidence type="ECO:0000313" key="3">
    <source>
        <dbReference type="EMBL" id="GGK79340.1"/>
    </source>
</evidence>
<evidence type="ECO:0000256" key="1">
    <source>
        <dbReference type="SAM" id="Coils"/>
    </source>
</evidence>
<sequence length="222" mass="23921">MSKLAMVVFSSIQVTLLLAVVLMGIAARRQRELVDRRAEHGGSVSITDEVDVVAADAELATAAAQRALDEADRAQDRAVRASTTRDIAEQRHRQVLKDAEAAGQAHQLVQRAALDAYQRGQLSVDELNRIWRHAQMTAESTPGPAVVPFGWELRVRAARRSYEQAAADAARDEEEAQRAAATAAALADDARAVESLLSAARRSANIGLVGLLRAAWADPVAR</sequence>
<proteinExistence type="predicted"/>